<evidence type="ECO:0000313" key="1">
    <source>
        <dbReference type="EnsemblMetazoa" id="GAUT050396-PA"/>
    </source>
</evidence>
<dbReference type="VEuPathDB" id="VectorBase:GAUT050396"/>
<organism evidence="1 2">
    <name type="scientific">Glossina austeni</name>
    <name type="common">Savannah tsetse fly</name>
    <dbReference type="NCBI Taxonomy" id="7395"/>
    <lineage>
        <taxon>Eukaryota</taxon>
        <taxon>Metazoa</taxon>
        <taxon>Ecdysozoa</taxon>
        <taxon>Arthropoda</taxon>
        <taxon>Hexapoda</taxon>
        <taxon>Insecta</taxon>
        <taxon>Pterygota</taxon>
        <taxon>Neoptera</taxon>
        <taxon>Endopterygota</taxon>
        <taxon>Diptera</taxon>
        <taxon>Brachycera</taxon>
        <taxon>Muscomorpha</taxon>
        <taxon>Hippoboscoidea</taxon>
        <taxon>Glossinidae</taxon>
        <taxon>Glossina</taxon>
    </lineage>
</organism>
<reference evidence="1" key="1">
    <citation type="submission" date="2020-05" db="UniProtKB">
        <authorList>
            <consortium name="EnsemblMetazoa"/>
        </authorList>
    </citation>
    <scope>IDENTIFICATION</scope>
    <source>
        <strain evidence="1">TTRI</strain>
    </source>
</reference>
<name>A0A1A9VX07_GLOAU</name>
<dbReference type="AlphaFoldDB" id="A0A1A9VX07"/>
<proteinExistence type="predicted"/>
<sequence>MRKEIYEVILNLLSRFADKSGNTTRLPSSLFSNQVLDQHLHRYTAFPIVNANNKSIFERLVDVLIGDGSQDPYAMICK</sequence>
<accession>A0A1A9VX07</accession>
<protein>
    <submittedName>
        <fullName evidence="1">Uncharacterized protein</fullName>
    </submittedName>
</protein>
<dbReference type="Proteomes" id="UP000078200">
    <property type="component" value="Unassembled WGS sequence"/>
</dbReference>
<dbReference type="STRING" id="7395.A0A1A9VX07"/>
<keyword evidence="2" id="KW-1185">Reference proteome</keyword>
<dbReference type="EnsemblMetazoa" id="GAUT050396-RA">
    <property type="protein sequence ID" value="GAUT050396-PA"/>
    <property type="gene ID" value="GAUT050396"/>
</dbReference>
<evidence type="ECO:0000313" key="2">
    <source>
        <dbReference type="Proteomes" id="UP000078200"/>
    </source>
</evidence>